<feature type="transmembrane region" description="Helical" evidence="1">
    <location>
        <begin position="111"/>
        <end position="130"/>
    </location>
</feature>
<dbReference type="AlphaFoldDB" id="A0AAU6SEM1"/>
<feature type="transmembrane region" description="Helical" evidence="1">
    <location>
        <begin position="263"/>
        <end position="283"/>
    </location>
</feature>
<keyword evidence="1" id="KW-1133">Transmembrane helix</keyword>
<sequence length="296" mass="30756">MIVGTLLGLVVWAATRRGRDPLRGRLRWLAVAAGLLPVLVTVFYAVAGIIPALLAALTPDVFFMLWETRFVAPLVAGLASLALLTVPGPASSPIPFAAVARRTAFTYVGKGWLVTAVALIAVTVALSVAAGMASTVDEEGRYTMFSFNIGTFTVSTTIYGWHYSLPALALVLALAGCGWAALAFVARSPLSEPWEHQASTRRTRSRNIAVAITAALSLHLGLILGSLAGTSTLQGGMPTDSAGDITVQAPFAALTPLLSASSFVFAAVGIALWLSVTLTAVPVPGRVRRTTSALAS</sequence>
<gene>
    <name evidence="2" type="ORF">MRBLWS13_003038</name>
</gene>
<feature type="transmembrane region" description="Helical" evidence="1">
    <location>
        <begin position="167"/>
        <end position="186"/>
    </location>
</feature>
<reference evidence="2" key="1">
    <citation type="submission" date="2024-04" db="EMBL/GenBank/DDBJ databases">
        <authorList>
            <person name="Roder T."/>
            <person name="Oberhansli S."/>
            <person name="Kreuzer M."/>
        </authorList>
    </citation>
    <scope>NUCLEOTIDE SEQUENCE</scope>
    <source>
        <strain evidence="2">LWS13-1.2</strain>
    </source>
</reference>
<evidence type="ECO:0000256" key="1">
    <source>
        <dbReference type="SAM" id="Phobius"/>
    </source>
</evidence>
<feature type="transmembrane region" description="Helical" evidence="1">
    <location>
        <begin position="70"/>
        <end position="91"/>
    </location>
</feature>
<feature type="transmembrane region" description="Helical" evidence="1">
    <location>
        <begin position="207"/>
        <end position="228"/>
    </location>
</feature>
<dbReference type="EMBL" id="CP151632">
    <property type="protein sequence ID" value="WZO35339.1"/>
    <property type="molecule type" value="Genomic_DNA"/>
</dbReference>
<evidence type="ECO:0000313" key="2">
    <source>
        <dbReference type="EMBL" id="WZO35339.1"/>
    </source>
</evidence>
<proteinExistence type="predicted"/>
<name>A0AAU6SEM1_9MICO</name>
<protein>
    <submittedName>
        <fullName evidence="2">Uncharacterized protein</fullName>
    </submittedName>
</protein>
<dbReference type="RefSeq" id="WP_349426178.1">
    <property type="nucleotide sequence ID" value="NZ_CP151632.1"/>
</dbReference>
<keyword evidence="1" id="KW-0472">Membrane</keyword>
<keyword evidence="1" id="KW-0812">Transmembrane</keyword>
<feature type="transmembrane region" description="Helical" evidence="1">
    <location>
        <begin position="28"/>
        <end position="58"/>
    </location>
</feature>
<accession>A0AAU6SEM1</accession>
<organism evidence="2">
    <name type="scientific">Microbacterium sp. LWS13-1.2</name>
    <dbReference type="NCBI Taxonomy" id="3135264"/>
    <lineage>
        <taxon>Bacteria</taxon>
        <taxon>Bacillati</taxon>
        <taxon>Actinomycetota</taxon>
        <taxon>Actinomycetes</taxon>
        <taxon>Micrococcales</taxon>
        <taxon>Microbacteriaceae</taxon>
        <taxon>Microbacterium</taxon>
    </lineage>
</organism>